<dbReference type="InParanoid" id="M3XRL0"/>
<accession>M3XRL0</accession>
<evidence type="ECO:0000256" key="2">
    <source>
        <dbReference type="SAM" id="Phobius"/>
    </source>
</evidence>
<name>M3XRL0_MUSPF</name>
<protein>
    <submittedName>
        <fullName evidence="3">Uncharacterized protein</fullName>
    </submittedName>
</protein>
<reference evidence="3" key="1">
    <citation type="submission" date="2024-06" db="UniProtKB">
        <authorList>
            <consortium name="Ensembl"/>
        </authorList>
    </citation>
    <scope>IDENTIFICATION</scope>
</reference>
<organism evidence="3">
    <name type="scientific">Mustela putorius furo</name>
    <name type="common">European domestic ferret</name>
    <name type="synonym">Mustela furo</name>
    <dbReference type="NCBI Taxonomy" id="9669"/>
    <lineage>
        <taxon>Eukaryota</taxon>
        <taxon>Metazoa</taxon>
        <taxon>Chordata</taxon>
        <taxon>Craniata</taxon>
        <taxon>Vertebrata</taxon>
        <taxon>Euteleostomi</taxon>
        <taxon>Mammalia</taxon>
        <taxon>Eutheria</taxon>
        <taxon>Laurasiatheria</taxon>
        <taxon>Carnivora</taxon>
        <taxon>Caniformia</taxon>
        <taxon>Musteloidea</taxon>
        <taxon>Mustelidae</taxon>
        <taxon>Mustelinae</taxon>
        <taxon>Mustela</taxon>
    </lineage>
</organism>
<proteinExistence type="predicted"/>
<dbReference type="Ensembl" id="ENSMPUT00000001746.1">
    <property type="protein sequence ID" value="ENSMPUP00000001710.1"/>
    <property type="gene ID" value="ENSMPUG00000001728.1"/>
</dbReference>
<feature type="region of interest" description="Disordered" evidence="1">
    <location>
        <begin position="58"/>
        <end position="84"/>
    </location>
</feature>
<keyword evidence="2" id="KW-0472">Membrane</keyword>
<dbReference type="EMBL" id="AEYP01065063">
    <property type="status" value="NOT_ANNOTATED_CDS"/>
    <property type="molecule type" value="Genomic_DNA"/>
</dbReference>
<evidence type="ECO:0000313" key="3">
    <source>
        <dbReference type="Ensembl" id="ENSMPUP00000001710.1"/>
    </source>
</evidence>
<feature type="transmembrane region" description="Helical" evidence="2">
    <location>
        <begin position="137"/>
        <end position="156"/>
    </location>
</feature>
<dbReference type="AlphaFoldDB" id="M3XRL0"/>
<sequence length="179" mass="20016">MQDLTKLMRGQMGLALMGFFFFFLFFPLFSFFPSTTWDLSKRTAAGEFRKAASPIPARSEAARPCGTPGQPAPALSQRGKSLDPKGWGRTKSLWKTSLLSHCLCDWGSCGREDAVVLFCLPPHPHPSPRCQCARTRASFYLFFLVFSFHFLPPPPIHLSFLPPFLPQEKGLSLRVHSGP</sequence>
<keyword evidence="2" id="KW-1133">Transmembrane helix</keyword>
<feature type="transmembrane region" description="Helical" evidence="2">
    <location>
        <begin position="12"/>
        <end position="32"/>
    </location>
</feature>
<keyword evidence="2" id="KW-0812">Transmembrane</keyword>
<evidence type="ECO:0000256" key="1">
    <source>
        <dbReference type="SAM" id="MobiDB-lite"/>
    </source>
</evidence>
<dbReference type="HOGENOM" id="CLU_1503007_0_0_1"/>